<dbReference type="PANTHER" id="PTHR34860">
    <property type="entry name" value="REPRESSOR-LIKE PROTEIN SSO7C3"/>
    <property type="match status" value="1"/>
</dbReference>
<dbReference type="Pfam" id="PF04014">
    <property type="entry name" value="MazE_antitoxin"/>
    <property type="match status" value="1"/>
</dbReference>
<accession>A0A7C4FFE8</accession>
<evidence type="ECO:0000259" key="1">
    <source>
        <dbReference type="SMART" id="SM00966"/>
    </source>
</evidence>
<dbReference type="NCBIfam" id="TIGR01439">
    <property type="entry name" value="lp_hng_hel_AbrB"/>
    <property type="match status" value="1"/>
</dbReference>
<protein>
    <submittedName>
        <fullName evidence="2">AbrB/MazE/SpoVT family DNA-binding domain-containing protein</fullName>
    </submittedName>
</protein>
<evidence type="ECO:0000313" key="2">
    <source>
        <dbReference type="EMBL" id="HGI43812.1"/>
    </source>
</evidence>
<gene>
    <name evidence="2" type="ORF">ENV17_05465</name>
</gene>
<dbReference type="EMBL" id="DTFI01000130">
    <property type="protein sequence ID" value="HGI43812.1"/>
    <property type="molecule type" value="Genomic_DNA"/>
</dbReference>
<feature type="domain" description="SpoVT-AbrB" evidence="1">
    <location>
        <begin position="6"/>
        <end position="49"/>
    </location>
</feature>
<dbReference type="GO" id="GO:0003677">
    <property type="term" value="F:DNA binding"/>
    <property type="evidence" value="ECO:0007669"/>
    <property type="project" value="UniProtKB-KW"/>
</dbReference>
<dbReference type="InterPro" id="IPR037914">
    <property type="entry name" value="SpoVT-AbrB_sf"/>
</dbReference>
<reference evidence="2" key="1">
    <citation type="journal article" date="2020" name="mSystems">
        <title>Genome- and Community-Level Interaction Insights into Carbon Utilization and Element Cycling Functions of Hydrothermarchaeota in Hydrothermal Sediment.</title>
        <authorList>
            <person name="Zhou Z."/>
            <person name="Liu Y."/>
            <person name="Xu W."/>
            <person name="Pan J."/>
            <person name="Luo Z.H."/>
            <person name="Li M."/>
        </authorList>
    </citation>
    <scope>NUCLEOTIDE SEQUENCE [LARGE SCALE GENOMIC DNA]</scope>
    <source>
        <strain evidence="2">SpSt-735</strain>
    </source>
</reference>
<dbReference type="InterPro" id="IPR007159">
    <property type="entry name" value="SpoVT-AbrB_dom"/>
</dbReference>
<dbReference type="InterPro" id="IPR052975">
    <property type="entry name" value="Repressor-like_regulatory"/>
</dbReference>
<keyword evidence="2" id="KW-0238">DNA-binding</keyword>
<name>A0A7C4FFE8_THEPE</name>
<dbReference type="AlphaFoldDB" id="A0A7C4FFE8"/>
<dbReference type="SUPFAM" id="SSF89447">
    <property type="entry name" value="AbrB/MazE/MraZ-like"/>
    <property type="match status" value="1"/>
</dbReference>
<comment type="caution">
    <text evidence="2">The sequence shown here is derived from an EMBL/GenBank/DDBJ whole genome shotgun (WGS) entry which is preliminary data.</text>
</comment>
<dbReference type="SMART" id="SM00966">
    <property type="entry name" value="SpoVT_AbrB"/>
    <property type="match status" value="1"/>
</dbReference>
<proteinExistence type="predicted"/>
<dbReference type="PANTHER" id="PTHR34860:SF7">
    <property type="entry name" value="TRANSCRIPTION REGULATOR, SPOVT_ABRB FAMILY"/>
    <property type="match status" value="1"/>
</dbReference>
<dbReference type="Gene3D" id="2.10.260.10">
    <property type="match status" value="1"/>
</dbReference>
<sequence length="75" mass="8342">MKSDIVIVRRGGMIVIPKSIREALGIEEGDVLRVSVEGERIVLRKEGFWEKLFGSAKGLYNPDEAELELDEGEPA</sequence>
<organism evidence="2">
    <name type="scientific">Thermofilum pendens</name>
    <dbReference type="NCBI Taxonomy" id="2269"/>
    <lineage>
        <taxon>Archaea</taxon>
        <taxon>Thermoproteota</taxon>
        <taxon>Thermoprotei</taxon>
        <taxon>Thermofilales</taxon>
        <taxon>Thermofilaceae</taxon>
        <taxon>Thermofilum</taxon>
    </lineage>
</organism>